<dbReference type="GO" id="GO:0016020">
    <property type="term" value="C:membrane"/>
    <property type="evidence" value="ECO:0007669"/>
    <property type="project" value="InterPro"/>
</dbReference>
<comment type="similarity">
    <text evidence="4 9">Belongs to the 1-acyl-sn-glycerol-3-phosphate acyltransferase family.</text>
</comment>
<comment type="pathway">
    <text evidence="3">Lipid metabolism.</text>
</comment>
<dbReference type="PROSITE" id="PS51257">
    <property type="entry name" value="PROKAR_LIPOPROTEIN"/>
    <property type="match status" value="1"/>
</dbReference>
<sequence length="244" mass="27767">MKGVLSFLYQWLIFIPVLVVTSIVTAILVMLGCSIGNRKFWGYTPPEYWSKIVCRAALCKITVRQNDKLDPDQSYIFVANHQGAFDIFLTYGYLGHNIKWVQKHELRKIPFVGKASEIAGHVFVDSSNTRALSQTIHKAERELEKGVSMAIFPEGQRTYTGKMGKFKKGAYIIATQMQLPIVPVTLNGPFDILKIHSRAMNLGKKMEIIVHDPIPTEGLTELDIPDLMNRTHKIIESELWDKYK</sequence>
<comment type="catalytic activity">
    <reaction evidence="1 9">
        <text>a 1-acyl-sn-glycero-3-phosphate + an acyl-CoA = a 1,2-diacyl-sn-glycero-3-phosphate + CoA</text>
        <dbReference type="Rhea" id="RHEA:19709"/>
        <dbReference type="ChEBI" id="CHEBI:57287"/>
        <dbReference type="ChEBI" id="CHEBI:57970"/>
        <dbReference type="ChEBI" id="CHEBI:58342"/>
        <dbReference type="ChEBI" id="CHEBI:58608"/>
        <dbReference type="EC" id="2.3.1.51"/>
    </reaction>
</comment>
<evidence type="ECO:0000256" key="5">
    <source>
        <dbReference type="ARBA" id="ARBA00013211"/>
    </source>
</evidence>
<evidence type="ECO:0000259" key="11">
    <source>
        <dbReference type="SMART" id="SM00563"/>
    </source>
</evidence>
<keyword evidence="9" id="KW-1208">Phospholipid metabolism</keyword>
<dbReference type="InterPro" id="IPR004552">
    <property type="entry name" value="AGP_acyltrans"/>
</dbReference>
<keyword evidence="10" id="KW-1133">Transmembrane helix</keyword>
<evidence type="ECO:0000313" key="12">
    <source>
        <dbReference type="EMBL" id="PXV67988.1"/>
    </source>
</evidence>
<evidence type="ECO:0000256" key="7">
    <source>
        <dbReference type="ARBA" id="ARBA00022679"/>
    </source>
</evidence>
<keyword evidence="10" id="KW-0472">Membrane</keyword>
<dbReference type="InterPro" id="IPR002123">
    <property type="entry name" value="Plipid/glycerol_acylTrfase"/>
</dbReference>
<dbReference type="GO" id="GO:0003841">
    <property type="term" value="F:1-acylglycerol-3-phosphate O-acyltransferase activity"/>
    <property type="evidence" value="ECO:0007669"/>
    <property type="project" value="UniProtKB-UniRule"/>
</dbReference>
<dbReference type="NCBIfam" id="TIGR00530">
    <property type="entry name" value="AGP_acyltrn"/>
    <property type="match status" value="1"/>
</dbReference>
<comment type="domain">
    <text evidence="9">The HXXXXD motif is essential for acyltransferase activity and may constitute the binding site for the phosphate moiety of the glycerol-3-phosphate.</text>
</comment>
<dbReference type="EC" id="2.3.1.51" evidence="5 9"/>
<keyword evidence="9" id="KW-0444">Lipid biosynthesis</keyword>
<keyword evidence="8 9" id="KW-0012">Acyltransferase</keyword>
<keyword evidence="10" id="KW-0812">Transmembrane</keyword>
<dbReference type="RefSeq" id="WP_110309282.1">
    <property type="nucleotide sequence ID" value="NZ_QICL01000002.1"/>
</dbReference>
<evidence type="ECO:0000256" key="6">
    <source>
        <dbReference type="ARBA" id="ARBA00016139"/>
    </source>
</evidence>
<dbReference type="Pfam" id="PF01553">
    <property type="entry name" value="Acyltransferase"/>
    <property type="match status" value="1"/>
</dbReference>
<dbReference type="OrthoDB" id="9803035at2"/>
<dbReference type="AlphaFoldDB" id="A0A2V3PV67"/>
<feature type="transmembrane region" description="Helical" evidence="10">
    <location>
        <begin position="12"/>
        <end position="33"/>
    </location>
</feature>
<reference evidence="12 13" key="1">
    <citation type="submission" date="2018-03" db="EMBL/GenBank/DDBJ databases">
        <title>Genomic Encyclopedia of Archaeal and Bacterial Type Strains, Phase II (KMG-II): from individual species to whole genera.</title>
        <authorList>
            <person name="Goeker M."/>
        </authorList>
    </citation>
    <scope>NUCLEOTIDE SEQUENCE [LARGE SCALE GENOMIC DNA]</scope>
    <source>
        <strain evidence="12 13">DSM 100214</strain>
    </source>
</reference>
<dbReference type="CDD" id="cd07989">
    <property type="entry name" value="LPLAT_AGPAT-like"/>
    <property type="match status" value="1"/>
</dbReference>
<keyword evidence="9" id="KW-0594">Phospholipid biosynthesis</keyword>
<keyword evidence="7 9" id="KW-0808">Transferase</keyword>
<comment type="pathway">
    <text evidence="2">Phospholipid metabolism; CDP-diacylglycerol biosynthesis; CDP-diacylglycerol from sn-glycerol 3-phosphate: step 2/3.</text>
</comment>
<dbReference type="SMART" id="SM00563">
    <property type="entry name" value="PlsC"/>
    <property type="match status" value="1"/>
</dbReference>
<dbReference type="PANTHER" id="PTHR10434">
    <property type="entry name" value="1-ACYL-SN-GLYCEROL-3-PHOSPHATE ACYLTRANSFERASE"/>
    <property type="match status" value="1"/>
</dbReference>
<comment type="caution">
    <text evidence="12">The sequence shown here is derived from an EMBL/GenBank/DDBJ whole genome shotgun (WGS) entry which is preliminary data.</text>
</comment>
<feature type="domain" description="Phospholipid/glycerol acyltransferase" evidence="11">
    <location>
        <begin position="75"/>
        <end position="189"/>
    </location>
</feature>
<evidence type="ECO:0000313" key="13">
    <source>
        <dbReference type="Proteomes" id="UP000247973"/>
    </source>
</evidence>
<organism evidence="12 13">
    <name type="scientific">Dysgonomonas alginatilytica</name>
    <dbReference type="NCBI Taxonomy" id="1605892"/>
    <lineage>
        <taxon>Bacteria</taxon>
        <taxon>Pseudomonadati</taxon>
        <taxon>Bacteroidota</taxon>
        <taxon>Bacteroidia</taxon>
        <taxon>Bacteroidales</taxon>
        <taxon>Dysgonomonadaceae</taxon>
        <taxon>Dysgonomonas</taxon>
    </lineage>
</organism>
<evidence type="ECO:0000256" key="4">
    <source>
        <dbReference type="ARBA" id="ARBA00008655"/>
    </source>
</evidence>
<gene>
    <name evidence="12" type="ORF">CLV62_10218</name>
</gene>
<proteinExistence type="inferred from homology"/>
<evidence type="ECO:0000256" key="3">
    <source>
        <dbReference type="ARBA" id="ARBA00005189"/>
    </source>
</evidence>
<evidence type="ECO:0000256" key="10">
    <source>
        <dbReference type="SAM" id="Phobius"/>
    </source>
</evidence>
<evidence type="ECO:0000256" key="9">
    <source>
        <dbReference type="RuleBase" id="RU361267"/>
    </source>
</evidence>
<dbReference type="Proteomes" id="UP000247973">
    <property type="component" value="Unassembled WGS sequence"/>
</dbReference>
<evidence type="ECO:0000256" key="8">
    <source>
        <dbReference type="ARBA" id="ARBA00023315"/>
    </source>
</evidence>
<accession>A0A2V3PV67</accession>
<keyword evidence="9" id="KW-0443">Lipid metabolism</keyword>
<evidence type="ECO:0000256" key="1">
    <source>
        <dbReference type="ARBA" id="ARBA00001141"/>
    </source>
</evidence>
<evidence type="ECO:0000256" key="2">
    <source>
        <dbReference type="ARBA" id="ARBA00004728"/>
    </source>
</evidence>
<name>A0A2V3PV67_9BACT</name>
<dbReference type="EMBL" id="QICL01000002">
    <property type="protein sequence ID" value="PXV67988.1"/>
    <property type="molecule type" value="Genomic_DNA"/>
</dbReference>
<dbReference type="PANTHER" id="PTHR10434:SF66">
    <property type="entry name" value="PHOSPHOLIPID_GLYCEROL ACYLTRANSFERASE DOMAIN-CONTAINING PROTEIN"/>
    <property type="match status" value="1"/>
</dbReference>
<keyword evidence="13" id="KW-1185">Reference proteome</keyword>
<dbReference type="GO" id="GO:0006654">
    <property type="term" value="P:phosphatidic acid biosynthetic process"/>
    <property type="evidence" value="ECO:0007669"/>
    <property type="project" value="TreeGrafter"/>
</dbReference>
<dbReference type="SUPFAM" id="SSF69593">
    <property type="entry name" value="Glycerol-3-phosphate (1)-acyltransferase"/>
    <property type="match status" value="1"/>
</dbReference>
<protein>
    <recommendedName>
        <fullName evidence="6 9">1-acyl-sn-glycerol-3-phosphate acyltransferase</fullName>
        <ecNumber evidence="5 9">2.3.1.51</ecNumber>
    </recommendedName>
</protein>